<dbReference type="InterPro" id="IPR005925">
    <property type="entry name" value="Agmatinase-rel"/>
</dbReference>
<dbReference type="Pfam" id="PF00491">
    <property type="entry name" value="Arginase"/>
    <property type="match status" value="1"/>
</dbReference>
<name>H5SPK4_9ZZZZ</name>
<accession>H5SPK4</accession>
<dbReference type="PANTHER" id="PTHR11358">
    <property type="entry name" value="ARGINASE/AGMATINASE"/>
    <property type="match status" value="1"/>
</dbReference>
<dbReference type="EMBL" id="AP011793">
    <property type="protein sequence ID" value="BAL58090.1"/>
    <property type="molecule type" value="Genomic_DNA"/>
</dbReference>
<organism evidence="4">
    <name type="scientific">uncultured prokaryote</name>
    <dbReference type="NCBI Taxonomy" id="198431"/>
    <lineage>
        <taxon>unclassified sequences</taxon>
        <taxon>environmental samples</taxon>
    </lineage>
</organism>
<dbReference type="SUPFAM" id="SSF52768">
    <property type="entry name" value="Arginase/deacetylase"/>
    <property type="match status" value="1"/>
</dbReference>
<evidence type="ECO:0000256" key="3">
    <source>
        <dbReference type="ARBA" id="ARBA00022801"/>
    </source>
</evidence>
<dbReference type="NCBIfam" id="TIGR01230">
    <property type="entry name" value="agmatinase"/>
    <property type="match status" value="1"/>
</dbReference>
<proteinExistence type="inferred from homology"/>
<gene>
    <name evidence="4" type="ORF">HGMM_F54D01C17</name>
</gene>
<evidence type="ECO:0000256" key="2">
    <source>
        <dbReference type="ARBA" id="ARBA00022723"/>
    </source>
</evidence>
<comment type="similarity">
    <text evidence="1">Belongs to the arginase family. Agmatinase subfamily.</text>
</comment>
<keyword evidence="2" id="KW-0479">Metal-binding</keyword>
<sequence length="288" mass="30526">MPRSPEPAPLPFLASRSLSELPRPSIVLQGAPWDGSVSWRRGAAEGPRAIREASESIEEFSLRRRRNLREVPFADAGDLSLPEGAAGVVTAIAEATERWARAGARVVTLGGDHSISIGTAQGLHRVYPNLAHLVFDAHFDLRDSYDGSPFSHACGTRRMAELGPVAVLGVRSAAEEELRAADAAGVAWNSDLVLPRGAFERLAGRPLHVSIDCDVLDPSALPGTGNPEPGGASYRELVAVLETAFRGFEVVAVDVCEVAPPLDPTGRSAVTAAALVRELLLLLDRPGN</sequence>
<dbReference type="AlphaFoldDB" id="H5SPK4"/>
<keyword evidence="3" id="KW-0378">Hydrolase</keyword>
<dbReference type="GO" id="GO:0046872">
    <property type="term" value="F:metal ion binding"/>
    <property type="evidence" value="ECO:0007669"/>
    <property type="project" value="UniProtKB-KW"/>
</dbReference>
<dbReference type="InterPro" id="IPR023696">
    <property type="entry name" value="Ureohydrolase_dom_sf"/>
</dbReference>
<protein>
    <submittedName>
        <fullName evidence="4">Agmatinase</fullName>
    </submittedName>
</protein>
<evidence type="ECO:0000313" key="4">
    <source>
        <dbReference type="EMBL" id="BAL58090.1"/>
    </source>
</evidence>
<dbReference type="GO" id="GO:0008783">
    <property type="term" value="F:agmatinase activity"/>
    <property type="evidence" value="ECO:0007669"/>
    <property type="project" value="TreeGrafter"/>
</dbReference>
<dbReference type="PIRSF" id="PIRSF036979">
    <property type="entry name" value="Arginase"/>
    <property type="match status" value="1"/>
</dbReference>
<dbReference type="GO" id="GO:0033389">
    <property type="term" value="P:putrescine biosynthetic process from arginine, via agmatine"/>
    <property type="evidence" value="ECO:0007669"/>
    <property type="project" value="TreeGrafter"/>
</dbReference>
<dbReference type="InterPro" id="IPR006035">
    <property type="entry name" value="Ureohydrolase"/>
</dbReference>
<reference evidence="4" key="2">
    <citation type="journal article" date="2012" name="PLoS ONE">
        <title>A Deeply Branching Thermophilic Bacterium with an Ancient Acetyl-CoA Pathway Dominates a Subsurface Ecosystem.</title>
        <authorList>
            <person name="Takami H."/>
            <person name="Noguchi H."/>
            <person name="Takaki Y."/>
            <person name="Uchiyama I."/>
            <person name="Toyoda A."/>
            <person name="Nishi S."/>
            <person name="Chee G.-J."/>
            <person name="Arai W."/>
            <person name="Nunoura T."/>
            <person name="Itoh T."/>
            <person name="Hattori M."/>
            <person name="Takai K."/>
        </authorList>
    </citation>
    <scope>NUCLEOTIDE SEQUENCE</scope>
</reference>
<evidence type="ECO:0000256" key="1">
    <source>
        <dbReference type="ARBA" id="ARBA00009227"/>
    </source>
</evidence>
<dbReference type="CDD" id="cd11593">
    <property type="entry name" value="Agmatinase-like_2"/>
    <property type="match status" value="1"/>
</dbReference>
<dbReference type="Gene3D" id="3.40.800.10">
    <property type="entry name" value="Ureohydrolase domain"/>
    <property type="match status" value="1"/>
</dbReference>
<dbReference type="PANTHER" id="PTHR11358:SF26">
    <property type="entry name" value="GUANIDINO ACID HYDROLASE, MITOCHONDRIAL"/>
    <property type="match status" value="1"/>
</dbReference>
<reference evidence="4" key="1">
    <citation type="journal article" date="2005" name="Environ. Microbiol.">
        <title>Genetic and functional properties of uncultivated thermophilic crenarchaeotes from a subsurface gold mine as revealed by analysis of genome fragments.</title>
        <authorList>
            <person name="Nunoura T."/>
            <person name="Hirayama H."/>
            <person name="Takami H."/>
            <person name="Oida H."/>
            <person name="Nishi S."/>
            <person name="Shimamura S."/>
            <person name="Suzuki Y."/>
            <person name="Inagaki F."/>
            <person name="Takai K."/>
            <person name="Nealson K.H."/>
            <person name="Horikoshi K."/>
        </authorList>
    </citation>
    <scope>NUCLEOTIDE SEQUENCE</scope>
</reference>
<dbReference type="PROSITE" id="PS51409">
    <property type="entry name" value="ARGINASE_2"/>
    <property type="match status" value="1"/>
</dbReference>